<reference evidence="3" key="1">
    <citation type="submission" date="2021-01" db="UniProtKB">
        <authorList>
            <consortium name="EnsemblPlants"/>
        </authorList>
    </citation>
    <scope>IDENTIFICATION</scope>
</reference>
<feature type="transmembrane region" description="Helical" evidence="2">
    <location>
        <begin position="68"/>
        <end position="85"/>
    </location>
</feature>
<dbReference type="Gramene" id="Kaladp0008s0799.1.v1.1">
    <property type="protein sequence ID" value="Kaladp0008s0799.1.v1.1.CDS.1"/>
    <property type="gene ID" value="Kaladp0008s0799.v1.1"/>
</dbReference>
<proteinExistence type="predicted"/>
<evidence type="ECO:0000256" key="2">
    <source>
        <dbReference type="SAM" id="Phobius"/>
    </source>
</evidence>
<dbReference type="PANTHER" id="PTHR35997:SF6">
    <property type="entry name" value="COTTON FIBER PROTEIN"/>
    <property type="match status" value="1"/>
</dbReference>
<dbReference type="OMA" id="CAMEEND"/>
<dbReference type="PANTHER" id="PTHR35997">
    <property type="entry name" value="COTTON FIBER PROTEIN-RELATED"/>
    <property type="match status" value="1"/>
</dbReference>
<keyword evidence="2" id="KW-0812">Transmembrane</keyword>
<feature type="transmembrane region" description="Helical" evidence="2">
    <location>
        <begin position="36"/>
        <end position="56"/>
    </location>
</feature>
<evidence type="ECO:0000313" key="3">
    <source>
        <dbReference type="EnsemblPlants" id="Kaladp0008s0799.1.v1.1.CDS.1"/>
    </source>
</evidence>
<protein>
    <submittedName>
        <fullName evidence="3">Uncharacterized protein</fullName>
    </submittedName>
</protein>
<keyword evidence="2" id="KW-0472">Membrane</keyword>
<keyword evidence="4" id="KW-1185">Reference proteome</keyword>
<feature type="region of interest" description="Disordered" evidence="1">
    <location>
        <begin position="180"/>
        <end position="201"/>
    </location>
</feature>
<dbReference type="InterPro" id="IPR008480">
    <property type="entry name" value="DUF761_pln"/>
</dbReference>
<dbReference type="EnsemblPlants" id="Kaladp0008s0799.1.v1.1">
    <property type="protein sequence ID" value="Kaladp0008s0799.1.v1.1.CDS.1"/>
    <property type="gene ID" value="Kaladp0008s0799.v1.1"/>
</dbReference>
<evidence type="ECO:0000313" key="4">
    <source>
        <dbReference type="Proteomes" id="UP000594263"/>
    </source>
</evidence>
<accession>A0A7N0RDK6</accession>
<organism evidence="3 4">
    <name type="scientific">Kalanchoe fedtschenkoi</name>
    <name type="common">Lavender scallops</name>
    <name type="synonym">South American air plant</name>
    <dbReference type="NCBI Taxonomy" id="63787"/>
    <lineage>
        <taxon>Eukaryota</taxon>
        <taxon>Viridiplantae</taxon>
        <taxon>Streptophyta</taxon>
        <taxon>Embryophyta</taxon>
        <taxon>Tracheophyta</taxon>
        <taxon>Spermatophyta</taxon>
        <taxon>Magnoliopsida</taxon>
        <taxon>eudicotyledons</taxon>
        <taxon>Gunneridae</taxon>
        <taxon>Pentapetalae</taxon>
        <taxon>Saxifragales</taxon>
        <taxon>Crassulaceae</taxon>
        <taxon>Kalanchoe</taxon>
    </lineage>
</organism>
<dbReference type="Proteomes" id="UP000594263">
    <property type="component" value="Unplaced"/>
</dbReference>
<name>A0A7N0RDK6_KALFE</name>
<evidence type="ECO:0000256" key="1">
    <source>
        <dbReference type="SAM" id="MobiDB-lite"/>
    </source>
</evidence>
<dbReference type="AlphaFoldDB" id="A0A7N0RDK6"/>
<keyword evidence="2" id="KW-1133">Transmembrane helix</keyword>
<sequence length="294" mass="33163">MNTAAYITAKPMRPPPPCYAPAQEQTDSYESKAKGVSISASIISILVYGSVFYIFNLSPSSVLGSTKFWFFLSNTLIIIIAADYGSYSSSSKNREVDPYDEYVANSRLQPATSSAFHEAHYRTMPSLVDKQIIYAAEEVIKEAVTPSSPFSFQTEVVDVSTAPTQDSIWESISYKALENEDSSLPRTADEEKQDPSIDLADPFDHKRASKVIRRTKSERVAASRVVIDEGKNVIHRWESARHEPLIDVEQADADDGDQFEAMSDEELNRRVEEFIQKFNRQIRLERHINFSTQV</sequence>
<dbReference type="Pfam" id="PF05553">
    <property type="entry name" value="DUF761"/>
    <property type="match status" value="1"/>
</dbReference>